<proteinExistence type="predicted"/>
<name>A0AAV1GWS0_XYRNO</name>
<dbReference type="InterPro" id="IPR036249">
    <property type="entry name" value="Thioredoxin-like_sf"/>
</dbReference>
<dbReference type="Proteomes" id="UP001178508">
    <property type="component" value="Chromosome 17"/>
</dbReference>
<dbReference type="Gene3D" id="3.40.30.10">
    <property type="entry name" value="Glutaredoxin"/>
    <property type="match status" value="1"/>
</dbReference>
<reference evidence="1" key="1">
    <citation type="submission" date="2023-08" db="EMBL/GenBank/DDBJ databases">
        <authorList>
            <person name="Alioto T."/>
            <person name="Alioto T."/>
            <person name="Gomez Garrido J."/>
        </authorList>
    </citation>
    <scope>NUCLEOTIDE SEQUENCE</scope>
</reference>
<keyword evidence="2" id="KW-1185">Reference proteome</keyword>
<evidence type="ECO:0000313" key="2">
    <source>
        <dbReference type="Proteomes" id="UP001178508"/>
    </source>
</evidence>
<dbReference type="SUPFAM" id="SSF52833">
    <property type="entry name" value="Thioredoxin-like"/>
    <property type="match status" value="1"/>
</dbReference>
<gene>
    <name evidence="1" type="ORF">XNOV1_A025246</name>
</gene>
<sequence length="283" mass="31459">MAEDVAVSEDTLIHSLTLLVNWSKVLLKEAKKDAEGSLEDFVPHKISTLFGLITAGADFYKSLGVKKLSEAEALWQKSYQHAGVREQVEELLQLETEWDSFLEDVDRGLQTTDRQLSGKQTVDRLSPDTELTDARSGKSVTLGQYLDHVAELEESQALLDARSVKVLVVSFGGLEGAKLWMEQTGCAYDMLLDPQRKIYRSFGLGSSYAKVMKFRCLLQYSGYGAVGIDFPDVPPRLMEDLYQMGGDFLLDGTGKVLLSHPSKNPHDRPNVDKILQAVMLGKL</sequence>
<dbReference type="Pfam" id="PF13911">
    <property type="entry name" value="AhpC-TSA_2"/>
    <property type="match status" value="1"/>
</dbReference>
<dbReference type="InterPro" id="IPR032801">
    <property type="entry name" value="PXL2A/B/C"/>
</dbReference>
<dbReference type="AlphaFoldDB" id="A0AAV1GWS0"/>
<evidence type="ECO:0000313" key="1">
    <source>
        <dbReference type="EMBL" id="CAJ1077988.1"/>
    </source>
</evidence>
<dbReference type="EMBL" id="OY660880">
    <property type="protein sequence ID" value="CAJ1077988.1"/>
    <property type="molecule type" value="Genomic_DNA"/>
</dbReference>
<protein>
    <submittedName>
        <fullName evidence="1">Selenoprotein L</fullName>
    </submittedName>
</protein>
<accession>A0AAV1GWS0</accession>
<organism evidence="1 2">
    <name type="scientific">Xyrichtys novacula</name>
    <name type="common">Pearly razorfish</name>
    <name type="synonym">Hemipteronotus novacula</name>
    <dbReference type="NCBI Taxonomy" id="13765"/>
    <lineage>
        <taxon>Eukaryota</taxon>
        <taxon>Metazoa</taxon>
        <taxon>Chordata</taxon>
        <taxon>Craniata</taxon>
        <taxon>Vertebrata</taxon>
        <taxon>Euteleostomi</taxon>
        <taxon>Actinopterygii</taxon>
        <taxon>Neopterygii</taxon>
        <taxon>Teleostei</taxon>
        <taxon>Neoteleostei</taxon>
        <taxon>Acanthomorphata</taxon>
        <taxon>Eupercaria</taxon>
        <taxon>Labriformes</taxon>
        <taxon>Labridae</taxon>
        <taxon>Xyrichtys</taxon>
    </lineage>
</organism>